<comment type="caution">
    <text evidence="7">The sequence shown here is derived from an EMBL/GenBank/DDBJ whole genome shotgun (WGS) entry which is preliminary data.</text>
</comment>
<evidence type="ECO:0000259" key="6">
    <source>
        <dbReference type="Pfam" id="PF04055"/>
    </source>
</evidence>
<evidence type="ECO:0000256" key="3">
    <source>
        <dbReference type="ARBA" id="ARBA00022723"/>
    </source>
</evidence>
<dbReference type="InterPro" id="IPR058240">
    <property type="entry name" value="rSAM_sf"/>
</dbReference>
<dbReference type="SFLD" id="SFLDG01384">
    <property type="entry name" value="thioether_bond_formation_requi"/>
    <property type="match status" value="1"/>
</dbReference>
<dbReference type="Pfam" id="PF04055">
    <property type="entry name" value="Radical_SAM"/>
    <property type="match status" value="1"/>
</dbReference>
<dbReference type="InterPro" id="IPR007197">
    <property type="entry name" value="rSAM"/>
</dbReference>
<dbReference type="GO" id="GO:0051536">
    <property type="term" value="F:iron-sulfur cluster binding"/>
    <property type="evidence" value="ECO:0007669"/>
    <property type="project" value="UniProtKB-KW"/>
</dbReference>
<dbReference type="GO" id="GO:0046872">
    <property type="term" value="F:metal ion binding"/>
    <property type="evidence" value="ECO:0007669"/>
    <property type="project" value="UniProtKB-KW"/>
</dbReference>
<evidence type="ECO:0000313" key="7">
    <source>
        <dbReference type="EMBL" id="RMC30109.1"/>
    </source>
</evidence>
<dbReference type="CDD" id="cd01335">
    <property type="entry name" value="Radical_SAM"/>
    <property type="match status" value="1"/>
</dbReference>
<dbReference type="OrthoDB" id="9782387at2"/>
<evidence type="ECO:0000256" key="5">
    <source>
        <dbReference type="ARBA" id="ARBA00023014"/>
    </source>
</evidence>
<dbReference type="PANTHER" id="PTHR43273">
    <property type="entry name" value="ANAEROBIC SULFATASE-MATURATING ENZYME HOMOLOG ASLB-RELATED"/>
    <property type="match status" value="1"/>
</dbReference>
<dbReference type="NCBIfam" id="TIGR03978">
    <property type="entry name" value="rSAM_paired_1"/>
    <property type="match status" value="1"/>
</dbReference>
<keyword evidence="5" id="KW-0411">Iron-sulfur</keyword>
<organism evidence="7 8">
    <name type="scientific">Paracoccus alkanivorans</name>
    <dbReference type="NCBI Taxonomy" id="2116655"/>
    <lineage>
        <taxon>Bacteria</taxon>
        <taxon>Pseudomonadati</taxon>
        <taxon>Pseudomonadota</taxon>
        <taxon>Alphaproteobacteria</taxon>
        <taxon>Rhodobacterales</taxon>
        <taxon>Paracoccaceae</taxon>
        <taxon>Paracoccus</taxon>
    </lineage>
</organism>
<evidence type="ECO:0000256" key="1">
    <source>
        <dbReference type="ARBA" id="ARBA00001966"/>
    </source>
</evidence>
<comment type="cofactor">
    <cofactor evidence="1">
        <name>[4Fe-4S] cluster</name>
        <dbReference type="ChEBI" id="CHEBI:49883"/>
    </cofactor>
</comment>
<proteinExistence type="predicted"/>
<dbReference type="InterPro" id="IPR024023">
    <property type="entry name" value="rSAM_paired_HxsB"/>
</dbReference>
<evidence type="ECO:0000256" key="4">
    <source>
        <dbReference type="ARBA" id="ARBA00023004"/>
    </source>
</evidence>
<protein>
    <submittedName>
        <fullName evidence="7">His-Xaa-Ser system radical SAM maturase HxsB</fullName>
    </submittedName>
</protein>
<keyword evidence="3" id="KW-0479">Metal-binding</keyword>
<dbReference type="SFLD" id="SFLDS00029">
    <property type="entry name" value="Radical_SAM"/>
    <property type="match status" value="1"/>
</dbReference>
<dbReference type="PANTHER" id="PTHR43273:SF8">
    <property type="entry name" value="RADICAL SAM DOMAIN PROTEIN"/>
    <property type="match status" value="1"/>
</dbReference>
<reference evidence="7 8" key="1">
    <citation type="submission" date="2018-07" db="EMBL/GenBank/DDBJ databases">
        <authorList>
            <person name="Zhang Y."/>
            <person name="Wang L."/>
            <person name="Ma S."/>
        </authorList>
    </citation>
    <scope>NUCLEOTIDE SEQUENCE [LARGE SCALE GENOMIC DNA]</scope>
    <source>
        <strain evidence="7 8">4-2</strain>
    </source>
</reference>
<accession>A0A3M0LX68</accession>
<dbReference type="Gene3D" id="3.20.20.70">
    <property type="entry name" value="Aldolase class I"/>
    <property type="match status" value="1"/>
</dbReference>
<dbReference type="SFLD" id="SFLDG01386">
    <property type="entry name" value="main_SPASM_domain-containing"/>
    <property type="match status" value="1"/>
</dbReference>
<name>A0A3M0LX68_9RHOB</name>
<dbReference type="EMBL" id="QOKZ01000020">
    <property type="protein sequence ID" value="RMC30109.1"/>
    <property type="molecule type" value="Genomic_DNA"/>
</dbReference>
<dbReference type="GO" id="GO:0016491">
    <property type="term" value="F:oxidoreductase activity"/>
    <property type="evidence" value="ECO:0007669"/>
    <property type="project" value="InterPro"/>
</dbReference>
<dbReference type="Proteomes" id="UP000273516">
    <property type="component" value="Unassembled WGS sequence"/>
</dbReference>
<dbReference type="SUPFAM" id="SSF102114">
    <property type="entry name" value="Radical SAM enzymes"/>
    <property type="match status" value="1"/>
</dbReference>
<gene>
    <name evidence="7" type="primary">hxsB</name>
    <name evidence="7" type="ORF">C9E81_21985</name>
</gene>
<dbReference type="InterPro" id="IPR013785">
    <property type="entry name" value="Aldolase_TIM"/>
</dbReference>
<dbReference type="SFLD" id="SFLDG01067">
    <property type="entry name" value="SPASM/twitch_domain_containing"/>
    <property type="match status" value="1"/>
</dbReference>
<dbReference type="InterPro" id="IPR023867">
    <property type="entry name" value="Sulphatase_maturase_rSAM"/>
</dbReference>
<evidence type="ECO:0000256" key="2">
    <source>
        <dbReference type="ARBA" id="ARBA00022691"/>
    </source>
</evidence>
<feature type="domain" description="Radical SAM core" evidence="6">
    <location>
        <begin position="88"/>
        <end position="218"/>
    </location>
</feature>
<sequence>MMQVWPLRFRELTDHRMIIADDSGNYFLADGNFVDRYARDELNQSDVDFLSARGHTFQEASELAHTAFLTRWAKRQYISDGSAYVILIPTLRCDLKCSYCQVSRAPVAAKGFDWDEQILDRVLAFFDNLPVNEIQIEFQGGEPFLRLDHLKAIADFARRRFQQARFVVCTNLQTLNADILEFLASEDVLISTSLDGPHQIHTQNRTRSAYLTQEFHQNLVRVLDLIGPERVSALPTIDMKHPPQPEELISAYEQFGFTSLYLRPVNYQGFARKSHPSARTSETWTSYYQEFIYSLIARNSRTGRVMEEFYLAHCLRRILAPGADSHTDLRNPNIPTGANAVIDFDGQIYSSDEARMLARIRQINLSIGSVIDGLDREKLALLAPSHINNFDPDCIHCPYQPFCGTDPIDDMSRNGRIDVPRQESWFCQRHLAVFDLAIELLYSRDPAVEFTLCSWLGLEKLPDALRPIAP</sequence>
<keyword evidence="8" id="KW-1185">Reference proteome</keyword>
<dbReference type="AlphaFoldDB" id="A0A3M0LX68"/>
<evidence type="ECO:0000313" key="8">
    <source>
        <dbReference type="Proteomes" id="UP000273516"/>
    </source>
</evidence>
<keyword evidence="4" id="KW-0408">Iron</keyword>
<keyword evidence="2" id="KW-0949">S-adenosyl-L-methionine</keyword>